<dbReference type="InterPro" id="IPR011008">
    <property type="entry name" value="Dimeric_a/b-barrel"/>
</dbReference>
<dbReference type="PANTHER" id="PTHR33336:SF15">
    <property type="entry name" value="ABM DOMAIN-CONTAINING PROTEIN"/>
    <property type="match status" value="1"/>
</dbReference>
<evidence type="ECO:0000313" key="2">
    <source>
        <dbReference type="EMBL" id="RJX67897.1"/>
    </source>
</evidence>
<dbReference type="InterPro" id="IPR007138">
    <property type="entry name" value="ABM_dom"/>
</dbReference>
<comment type="caution">
    <text evidence="2">The sequence shown here is derived from an EMBL/GenBank/DDBJ whole genome shotgun (WGS) entry which is preliminary data.</text>
</comment>
<proteinExistence type="predicted"/>
<dbReference type="AlphaFoldDB" id="A0A419R1Q9"/>
<dbReference type="Proteomes" id="UP000284322">
    <property type="component" value="Unassembled WGS sequence"/>
</dbReference>
<organism evidence="2 3">
    <name type="scientific">Tsuneonella suprasediminis</name>
    <dbReference type="NCBI Taxonomy" id="2306996"/>
    <lineage>
        <taxon>Bacteria</taxon>
        <taxon>Pseudomonadati</taxon>
        <taxon>Pseudomonadota</taxon>
        <taxon>Alphaproteobacteria</taxon>
        <taxon>Sphingomonadales</taxon>
        <taxon>Erythrobacteraceae</taxon>
        <taxon>Tsuneonella</taxon>
    </lineage>
</organism>
<evidence type="ECO:0000259" key="1">
    <source>
        <dbReference type="PROSITE" id="PS51725"/>
    </source>
</evidence>
<protein>
    <submittedName>
        <fullName evidence="2">Antibiotic biosynthesis monooxygenase</fullName>
    </submittedName>
</protein>
<sequence length="99" mass="10921">MILVVGTVRIRADGLQAALPAMAAMVAASRAEDGCIRYSYAQDVLDPTVIHVSEAWRDRAVLAAHFATPHLASWRAQFAQLRITDRDLKLYETDEGEPV</sequence>
<reference evidence="2 3" key="1">
    <citation type="submission" date="2018-09" db="EMBL/GenBank/DDBJ databases">
        <title>Altererythrobacter sp.Ery1 and Ery12, the genome sequencing of novel strains in genus Alterythrobacter.</title>
        <authorList>
            <person name="Cheng H."/>
            <person name="Wu Y.-H."/>
            <person name="Fang C."/>
            <person name="Xu X.-W."/>
        </authorList>
    </citation>
    <scope>NUCLEOTIDE SEQUENCE [LARGE SCALE GENOMIC DNA]</scope>
    <source>
        <strain evidence="2 3">Ery12</strain>
    </source>
</reference>
<evidence type="ECO:0000313" key="3">
    <source>
        <dbReference type="Proteomes" id="UP000284322"/>
    </source>
</evidence>
<keyword evidence="2" id="KW-0503">Monooxygenase</keyword>
<dbReference type="RefSeq" id="WP_120108854.1">
    <property type="nucleotide sequence ID" value="NZ_RAHJ01000018.1"/>
</dbReference>
<keyword evidence="2" id="KW-0560">Oxidoreductase</keyword>
<keyword evidence="3" id="KW-1185">Reference proteome</keyword>
<name>A0A419R1Q9_9SPHN</name>
<dbReference type="Pfam" id="PF03992">
    <property type="entry name" value="ABM"/>
    <property type="match status" value="1"/>
</dbReference>
<dbReference type="SUPFAM" id="SSF54909">
    <property type="entry name" value="Dimeric alpha+beta barrel"/>
    <property type="match status" value="1"/>
</dbReference>
<dbReference type="PANTHER" id="PTHR33336">
    <property type="entry name" value="QUINOL MONOOXYGENASE YGIN-RELATED"/>
    <property type="match status" value="1"/>
</dbReference>
<dbReference type="PROSITE" id="PS51725">
    <property type="entry name" value="ABM"/>
    <property type="match status" value="1"/>
</dbReference>
<gene>
    <name evidence="2" type="ORF">D6858_08050</name>
</gene>
<dbReference type="InterPro" id="IPR050744">
    <property type="entry name" value="AI-2_Isomerase_LsrG"/>
</dbReference>
<dbReference type="OrthoDB" id="287932at2"/>
<dbReference type="GO" id="GO:0004497">
    <property type="term" value="F:monooxygenase activity"/>
    <property type="evidence" value="ECO:0007669"/>
    <property type="project" value="UniProtKB-KW"/>
</dbReference>
<accession>A0A419R1Q9</accession>
<dbReference type="EMBL" id="RAHJ01000018">
    <property type="protein sequence ID" value="RJX67897.1"/>
    <property type="molecule type" value="Genomic_DNA"/>
</dbReference>
<feature type="domain" description="ABM" evidence="1">
    <location>
        <begin position="2"/>
        <end position="99"/>
    </location>
</feature>
<dbReference type="Gene3D" id="3.30.70.100">
    <property type="match status" value="1"/>
</dbReference>